<dbReference type="EMBL" id="FOKQ01000052">
    <property type="protein sequence ID" value="SFD25071.1"/>
    <property type="molecule type" value="Genomic_DNA"/>
</dbReference>
<gene>
    <name evidence="1" type="ORF">SAMN02910406_03500</name>
</gene>
<name>A0A1I1QSI4_RUMAL</name>
<evidence type="ECO:0000313" key="1">
    <source>
        <dbReference type="EMBL" id="SFD25071.1"/>
    </source>
</evidence>
<reference evidence="1 2" key="1">
    <citation type="submission" date="2016-10" db="EMBL/GenBank/DDBJ databases">
        <authorList>
            <person name="de Groot N.N."/>
        </authorList>
    </citation>
    <scope>NUCLEOTIDE SEQUENCE [LARGE SCALE GENOMIC DNA]</scope>
    <source>
        <strain evidence="1 2">AR67</strain>
    </source>
</reference>
<dbReference type="AlphaFoldDB" id="A0A1I1QSI4"/>
<accession>A0A1I1QSI4</accession>
<evidence type="ECO:0000313" key="2">
    <source>
        <dbReference type="Proteomes" id="UP000182192"/>
    </source>
</evidence>
<dbReference type="Proteomes" id="UP000182192">
    <property type="component" value="Unassembled WGS sequence"/>
</dbReference>
<proteinExistence type="predicted"/>
<sequence length="73" mass="8196">MNELIKAYIGKDVIISTGFTSVDGTLVKVEDNWAQLETKSGIKTVNLEYVSVVQEYPRKKNGKRKSMVGLFTE</sequence>
<organism evidence="1 2">
    <name type="scientific">Ruminococcus albus</name>
    <dbReference type="NCBI Taxonomy" id="1264"/>
    <lineage>
        <taxon>Bacteria</taxon>
        <taxon>Bacillati</taxon>
        <taxon>Bacillota</taxon>
        <taxon>Clostridia</taxon>
        <taxon>Eubacteriales</taxon>
        <taxon>Oscillospiraceae</taxon>
        <taxon>Ruminococcus</taxon>
    </lineage>
</organism>
<dbReference type="OrthoDB" id="1828178at2"/>
<protein>
    <submittedName>
        <fullName evidence="1">Uncharacterized protein</fullName>
    </submittedName>
</protein>